<evidence type="ECO:0000256" key="7">
    <source>
        <dbReference type="ARBA" id="ARBA00022927"/>
    </source>
</evidence>
<dbReference type="Pfam" id="PF02699">
    <property type="entry name" value="YajC"/>
    <property type="match status" value="1"/>
</dbReference>
<keyword evidence="5" id="KW-1003">Cell membrane</keyword>
<keyword evidence="6 11" id="KW-0812">Transmembrane</keyword>
<comment type="similarity">
    <text evidence="2">Belongs to the YajC family.</text>
</comment>
<dbReference type="InterPro" id="IPR003849">
    <property type="entry name" value="Preprotein_translocase_YajC"/>
</dbReference>
<reference evidence="13" key="1">
    <citation type="journal article" date="2019" name="Int. J. Syst. Evol. Microbiol.">
        <title>The Global Catalogue of Microorganisms (GCM) 10K type strain sequencing project: providing services to taxonomists for standard genome sequencing and annotation.</title>
        <authorList>
            <consortium name="The Broad Institute Genomics Platform"/>
            <consortium name="The Broad Institute Genome Sequencing Center for Infectious Disease"/>
            <person name="Wu L."/>
            <person name="Ma J."/>
        </authorList>
    </citation>
    <scope>NUCLEOTIDE SEQUENCE [LARGE SCALE GENOMIC DNA]</scope>
    <source>
        <strain evidence="13">NBRC 103166</strain>
    </source>
</reference>
<comment type="caution">
    <text evidence="12">The sequence shown here is derived from an EMBL/GenBank/DDBJ whole genome shotgun (WGS) entry which is preliminary data.</text>
</comment>
<name>A0ABQ6E2U7_9GAMM</name>
<protein>
    <recommendedName>
        <fullName evidence="3">Sec translocon accessory complex subunit YajC</fullName>
    </recommendedName>
</protein>
<evidence type="ECO:0000313" key="13">
    <source>
        <dbReference type="Proteomes" id="UP001157353"/>
    </source>
</evidence>
<organism evidence="12 13">
    <name type="scientific">Psychromonas marina</name>
    <dbReference type="NCBI Taxonomy" id="88364"/>
    <lineage>
        <taxon>Bacteria</taxon>
        <taxon>Pseudomonadati</taxon>
        <taxon>Pseudomonadota</taxon>
        <taxon>Gammaproteobacteria</taxon>
        <taxon>Alteromonadales</taxon>
        <taxon>Psychromonadaceae</taxon>
        <taxon>Psychromonas</taxon>
    </lineage>
</organism>
<evidence type="ECO:0000256" key="5">
    <source>
        <dbReference type="ARBA" id="ARBA00022475"/>
    </source>
</evidence>
<keyword evidence="13" id="KW-1185">Reference proteome</keyword>
<dbReference type="RefSeq" id="WP_284204429.1">
    <property type="nucleotide sequence ID" value="NZ_BSPQ01000013.1"/>
</dbReference>
<evidence type="ECO:0000256" key="3">
    <source>
        <dbReference type="ARBA" id="ARBA00014962"/>
    </source>
</evidence>
<dbReference type="PANTHER" id="PTHR33909:SF1">
    <property type="entry name" value="SEC TRANSLOCON ACCESSORY COMPLEX SUBUNIT YAJC"/>
    <property type="match status" value="1"/>
</dbReference>
<keyword evidence="4" id="KW-0813">Transport</keyword>
<dbReference type="NCBIfam" id="TIGR00739">
    <property type="entry name" value="yajC"/>
    <property type="match status" value="1"/>
</dbReference>
<comment type="subcellular location">
    <subcellularLocation>
        <location evidence="1">Cell membrane</location>
        <topology evidence="1">Single-pass membrane protein</topology>
    </subcellularLocation>
</comment>
<keyword evidence="7" id="KW-0653">Protein transport</keyword>
<sequence length="111" mass="12354">MSFFISQAHAAAEGGAEQGGFSFIFMMLIFAGIFYFMIYRPQARRTKEHKNLMESMGKGDEVLTSGGLIGRIVKINAENEYVQIELNETNVISLKKDFITAVLPKGTLKSI</sequence>
<evidence type="ECO:0000313" key="12">
    <source>
        <dbReference type="EMBL" id="GLS91306.1"/>
    </source>
</evidence>
<accession>A0ABQ6E2U7</accession>
<keyword evidence="9" id="KW-0811">Translocation</keyword>
<evidence type="ECO:0000256" key="9">
    <source>
        <dbReference type="ARBA" id="ARBA00023010"/>
    </source>
</evidence>
<dbReference type="PANTHER" id="PTHR33909">
    <property type="entry name" value="SEC TRANSLOCON ACCESSORY COMPLEX SUBUNIT YAJC"/>
    <property type="match status" value="1"/>
</dbReference>
<feature type="transmembrane region" description="Helical" evidence="11">
    <location>
        <begin position="20"/>
        <end position="39"/>
    </location>
</feature>
<dbReference type="SMART" id="SM01323">
    <property type="entry name" value="YajC"/>
    <property type="match status" value="1"/>
</dbReference>
<dbReference type="Proteomes" id="UP001157353">
    <property type="component" value="Unassembled WGS sequence"/>
</dbReference>
<evidence type="ECO:0000256" key="11">
    <source>
        <dbReference type="SAM" id="Phobius"/>
    </source>
</evidence>
<evidence type="ECO:0000256" key="6">
    <source>
        <dbReference type="ARBA" id="ARBA00022692"/>
    </source>
</evidence>
<keyword evidence="8 11" id="KW-1133">Transmembrane helix</keyword>
<evidence type="ECO:0000256" key="1">
    <source>
        <dbReference type="ARBA" id="ARBA00004162"/>
    </source>
</evidence>
<evidence type="ECO:0000256" key="4">
    <source>
        <dbReference type="ARBA" id="ARBA00022448"/>
    </source>
</evidence>
<gene>
    <name evidence="12" type="primary">yajC</name>
    <name evidence="12" type="ORF">GCM10007916_23750</name>
</gene>
<evidence type="ECO:0000256" key="10">
    <source>
        <dbReference type="ARBA" id="ARBA00023136"/>
    </source>
</evidence>
<proteinExistence type="inferred from homology"/>
<evidence type="ECO:0000256" key="2">
    <source>
        <dbReference type="ARBA" id="ARBA00006742"/>
    </source>
</evidence>
<keyword evidence="10 11" id="KW-0472">Membrane</keyword>
<dbReference type="PRINTS" id="PR01853">
    <property type="entry name" value="YAJCTRNLCASE"/>
</dbReference>
<evidence type="ECO:0000256" key="8">
    <source>
        <dbReference type="ARBA" id="ARBA00022989"/>
    </source>
</evidence>
<dbReference type="EMBL" id="BSPQ01000013">
    <property type="protein sequence ID" value="GLS91306.1"/>
    <property type="molecule type" value="Genomic_DNA"/>
</dbReference>